<dbReference type="EMBL" id="JAYGJQ010000004">
    <property type="protein sequence ID" value="MEA9358639.1"/>
    <property type="molecule type" value="Genomic_DNA"/>
</dbReference>
<name>A0ABU5VZZ9_9BACT</name>
<evidence type="ECO:0000256" key="3">
    <source>
        <dbReference type="ARBA" id="ARBA00022603"/>
    </source>
</evidence>
<keyword evidence="1" id="KW-0963">Cytoplasm</keyword>
<feature type="domain" description="Tetrapyrrole methylase" evidence="6">
    <location>
        <begin position="70"/>
        <end position="217"/>
    </location>
</feature>
<evidence type="ECO:0000313" key="7">
    <source>
        <dbReference type="EMBL" id="MEA9358639.1"/>
    </source>
</evidence>
<proteinExistence type="predicted"/>
<evidence type="ECO:0000259" key="6">
    <source>
        <dbReference type="Pfam" id="PF00590"/>
    </source>
</evidence>
<evidence type="ECO:0000256" key="1">
    <source>
        <dbReference type="ARBA" id="ARBA00022490"/>
    </source>
</evidence>
<keyword evidence="8" id="KW-1185">Reference proteome</keyword>
<dbReference type="SUPFAM" id="SSF53790">
    <property type="entry name" value="Tetrapyrrole methylase"/>
    <property type="match status" value="1"/>
</dbReference>
<dbReference type="Gene3D" id="3.30.950.10">
    <property type="entry name" value="Methyltransferase, Cobalt-precorrin-4 Transmethylase, Domain 2"/>
    <property type="match status" value="1"/>
</dbReference>
<dbReference type="PANTHER" id="PTHR46111">
    <property type="entry name" value="RIBOSOMAL RNA SMALL SUBUNIT METHYLTRANSFERASE I"/>
    <property type="match status" value="1"/>
</dbReference>
<keyword evidence="2" id="KW-0698">rRNA processing</keyword>
<dbReference type="InterPro" id="IPR008189">
    <property type="entry name" value="rRNA_ssu_MeTfrase_I"/>
</dbReference>
<dbReference type="RefSeq" id="WP_323579139.1">
    <property type="nucleotide sequence ID" value="NZ_JAYGJQ010000004.1"/>
</dbReference>
<evidence type="ECO:0000256" key="2">
    <source>
        <dbReference type="ARBA" id="ARBA00022552"/>
    </source>
</evidence>
<dbReference type="PANTHER" id="PTHR46111:SF1">
    <property type="entry name" value="RIBOSOMAL RNA SMALL SUBUNIT METHYLTRANSFERASE I"/>
    <property type="match status" value="1"/>
</dbReference>
<dbReference type="Proteomes" id="UP001302274">
    <property type="component" value="Unassembled WGS sequence"/>
</dbReference>
<keyword evidence="5" id="KW-0949">S-adenosyl-L-methionine</keyword>
<dbReference type="InterPro" id="IPR000878">
    <property type="entry name" value="4pyrrol_Mease"/>
</dbReference>
<protein>
    <submittedName>
        <fullName evidence="7">SAM-dependent methyltransferase</fullName>
    </submittedName>
</protein>
<evidence type="ECO:0000256" key="4">
    <source>
        <dbReference type="ARBA" id="ARBA00022679"/>
    </source>
</evidence>
<sequence length="234" mass="26489">MKTGTLTLIPTPLSEVGELEPVAFKTLLEAATNDAENSVFVIEDLKPGRRRWLGFKLPRETIESFVQYNEHTAAEAAKDLLSKLQQGKNVFLMSDGGLPAFYDPGVELVNLCHQNKIRVTSTPFFNSISLSIALSGFSHRKFWFEGFLPIEATERQASIKNIMNLKTTSILMDTPYRLKRVLEEFQAAWGSSKKKLFVAMDLNTETEELRRGTPKELLDVINDFKREFVVIVSE</sequence>
<evidence type="ECO:0000256" key="5">
    <source>
        <dbReference type="ARBA" id="ARBA00022691"/>
    </source>
</evidence>
<reference evidence="7 8" key="1">
    <citation type="submission" date="2023-11" db="EMBL/GenBank/DDBJ databases">
        <title>A Novel Polar Bacteriovorax (B. antarcticus) Isolated from the Biocrust in Antarctica.</title>
        <authorList>
            <person name="Mun W."/>
            <person name="Choi S.Y."/>
            <person name="Mitchell R.J."/>
        </authorList>
    </citation>
    <scope>NUCLEOTIDE SEQUENCE [LARGE SCALE GENOMIC DNA]</scope>
    <source>
        <strain evidence="7 8">PP10</strain>
    </source>
</reference>
<keyword evidence="4" id="KW-0808">Transferase</keyword>
<dbReference type="GO" id="GO:0008168">
    <property type="term" value="F:methyltransferase activity"/>
    <property type="evidence" value="ECO:0007669"/>
    <property type="project" value="UniProtKB-KW"/>
</dbReference>
<keyword evidence="3 7" id="KW-0489">Methyltransferase</keyword>
<dbReference type="Gene3D" id="3.40.1010.10">
    <property type="entry name" value="Cobalt-precorrin-4 Transmethylase, Domain 1"/>
    <property type="match status" value="1"/>
</dbReference>
<evidence type="ECO:0000313" key="8">
    <source>
        <dbReference type="Proteomes" id="UP001302274"/>
    </source>
</evidence>
<dbReference type="GO" id="GO:0032259">
    <property type="term" value="P:methylation"/>
    <property type="evidence" value="ECO:0007669"/>
    <property type="project" value="UniProtKB-KW"/>
</dbReference>
<comment type="caution">
    <text evidence="7">The sequence shown here is derived from an EMBL/GenBank/DDBJ whole genome shotgun (WGS) entry which is preliminary data.</text>
</comment>
<gene>
    <name evidence="7" type="ORF">SHI21_20545</name>
</gene>
<dbReference type="InterPro" id="IPR035996">
    <property type="entry name" value="4pyrrol_Methylase_sf"/>
</dbReference>
<dbReference type="PIRSF" id="PIRSF005917">
    <property type="entry name" value="MTase_YraL"/>
    <property type="match status" value="1"/>
</dbReference>
<dbReference type="InterPro" id="IPR014777">
    <property type="entry name" value="4pyrrole_Mease_sub1"/>
</dbReference>
<dbReference type="Pfam" id="PF00590">
    <property type="entry name" value="TP_methylase"/>
    <property type="match status" value="1"/>
</dbReference>
<organism evidence="7 8">
    <name type="scientific">Bacteriovorax antarcticus</name>
    <dbReference type="NCBI Taxonomy" id="3088717"/>
    <lineage>
        <taxon>Bacteria</taxon>
        <taxon>Pseudomonadati</taxon>
        <taxon>Bdellovibrionota</taxon>
        <taxon>Bacteriovoracia</taxon>
        <taxon>Bacteriovoracales</taxon>
        <taxon>Bacteriovoracaceae</taxon>
        <taxon>Bacteriovorax</taxon>
    </lineage>
</organism>
<dbReference type="CDD" id="cd11649">
    <property type="entry name" value="RsmI_like"/>
    <property type="match status" value="1"/>
</dbReference>
<dbReference type="InterPro" id="IPR014776">
    <property type="entry name" value="4pyrrole_Mease_sub2"/>
</dbReference>
<accession>A0ABU5VZZ9</accession>